<dbReference type="EMBL" id="FOLD01000024">
    <property type="protein sequence ID" value="SFD40782.1"/>
    <property type="molecule type" value="Genomic_DNA"/>
</dbReference>
<reference evidence="2" key="1">
    <citation type="submission" date="2016-10" db="EMBL/GenBank/DDBJ databases">
        <authorList>
            <person name="Varghese N."/>
            <person name="Submissions S."/>
        </authorList>
    </citation>
    <scope>NUCLEOTIDE SEQUENCE [LARGE SCALE GENOMIC DNA]</scope>
    <source>
        <strain evidence="2">CGMCC 1.12041</strain>
    </source>
</reference>
<gene>
    <name evidence="1" type="ORF">SAMN05216204_12442</name>
</gene>
<dbReference type="PANTHER" id="PTHR20883:SF46">
    <property type="entry name" value="PHYTANOYL-COA HYDROXYLASE"/>
    <property type="match status" value="1"/>
</dbReference>
<dbReference type="Proteomes" id="UP000198639">
    <property type="component" value="Unassembled WGS sequence"/>
</dbReference>
<evidence type="ECO:0000313" key="1">
    <source>
        <dbReference type="EMBL" id="SFD40782.1"/>
    </source>
</evidence>
<dbReference type="PANTHER" id="PTHR20883">
    <property type="entry name" value="PHYTANOYL-COA DIOXYGENASE DOMAIN CONTAINING 1"/>
    <property type="match status" value="1"/>
</dbReference>
<accession>A0A1I1S359</accession>
<dbReference type="AlphaFoldDB" id="A0A1I1S359"/>
<sequence length="268" mass="29860">MTIMHQELVDRLDSDTFDPDVFRAAGVFVVRNAVSLEVMRAWQDEWAAFYASSLREGRDVNRANPVSLTESLPEKLAAMVHEPAFARILTQVFGPHVAVYNHRFVIKDQFSPGKVFLHQDSCYHLGNLNKCSIFTPLSVVDAANGAMSFHVGSHKLGVLGDAGEINPAAFDFSWPKITPELNPGDLVIMNSSLWHESGPNTSGVHRILADTIFQPADDPTGKELVCGEWQTDIFYSTQNHIRLFTNSRILKLIKYEKERAASDTKATS</sequence>
<dbReference type="OrthoDB" id="9791262at2"/>
<keyword evidence="2" id="KW-1185">Reference proteome</keyword>
<dbReference type="GO" id="GO:0016706">
    <property type="term" value="F:2-oxoglutarate-dependent dioxygenase activity"/>
    <property type="evidence" value="ECO:0007669"/>
    <property type="project" value="UniProtKB-ARBA"/>
</dbReference>
<dbReference type="InterPro" id="IPR008775">
    <property type="entry name" value="Phytyl_CoA_dOase-like"/>
</dbReference>
<dbReference type="GO" id="GO:0005506">
    <property type="term" value="F:iron ion binding"/>
    <property type="evidence" value="ECO:0007669"/>
    <property type="project" value="UniProtKB-ARBA"/>
</dbReference>
<dbReference type="SUPFAM" id="SSF51197">
    <property type="entry name" value="Clavaminate synthase-like"/>
    <property type="match status" value="1"/>
</dbReference>
<organism evidence="1 2">
    <name type="scientific">Massilia yuzhufengensis</name>
    <dbReference type="NCBI Taxonomy" id="1164594"/>
    <lineage>
        <taxon>Bacteria</taxon>
        <taxon>Pseudomonadati</taxon>
        <taxon>Pseudomonadota</taxon>
        <taxon>Betaproteobacteria</taxon>
        <taxon>Burkholderiales</taxon>
        <taxon>Oxalobacteraceae</taxon>
        <taxon>Telluria group</taxon>
        <taxon>Massilia</taxon>
    </lineage>
</organism>
<proteinExistence type="predicted"/>
<protein>
    <submittedName>
        <fullName evidence="1">Phytanoyl-CoA dioxygenase (PhyH)</fullName>
    </submittedName>
</protein>
<dbReference type="Gene3D" id="2.60.120.620">
    <property type="entry name" value="q2cbj1_9rhob like domain"/>
    <property type="match status" value="1"/>
</dbReference>
<dbReference type="Pfam" id="PF05721">
    <property type="entry name" value="PhyH"/>
    <property type="match status" value="1"/>
</dbReference>
<keyword evidence="1" id="KW-0560">Oxidoreductase</keyword>
<dbReference type="RefSeq" id="WP_091875958.1">
    <property type="nucleotide sequence ID" value="NZ_FOLD01000024.1"/>
</dbReference>
<dbReference type="STRING" id="1164594.SAMN05216204_12442"/>
<keyword evidence="1" id="KW-0223">Dioxygenase</keyword>
<name>A0A1I1S359_9BURK</name>
<evidence type="ECO:0000313" key="2">
    <source>
        <dbReference type="Proteomes" id="UP000198639"/>
    </source>
</evidence>